<dbReference type="InterPro" id="IPR002104">
    <property type="entry name" value="Integrase_catalytic"/>
</dbReference>
<dbReference type="Pfam" id="PF00589">
    <property type="entry name" value="Phage_integrase"/>
    <property type="match status" value="1"/>
</dbReference>
<dbReference type="InterPro" id="IPR004107">
    <property type="entry name" value="Integrase_SAM-like_N"/>
</dbReference>
<dbReference type="PANTHER" id="PTHR35617:SF3">
    <property type="entry name" value="CORE-BINDING (CB) DOMAIN-CONTAINING PROTEIN"/>
    <property type="match status" value="1"/>
</dbReference>
<dbReference type="AlphaFoldDB" id="A0A8J2K3P5"/>
<accession>A0A8J2K3P5</accession>
<feature type="compositionally biased region" description="Low complexity" evidence="1">
    <location>
        <begin position="22"/>
        <end position="34"/>
    </location>
</feature>
<feature type="non-terminal residue" evidence="3">
    <location>
        <position position="1"/>
    </location>
</feature>
<dbReference type="Proteomes" id="UP000708208">
    <property type="component" value="Unassembled WGS sequence"/>
</dbReference>
<evidence type="ECO:0000256" key="1">
    <source>
        <dbReference type="SAM" id="MobiDB-lite"/>
    </source>
</evidence>
<dbReference type="GO" id="GO:0006310">
    <property type="term" value="P:DNA recombination"/>
    <property type="evidence" value="ECO:0007669"/>
    <property type="project" value="InterPro"/>
</dbReference>
<dbReference type="OrthoDB" id="6769862at2759"/>
<dbReference type="GO" id="GO:0015074">
    <property type="term" value="P:DNA integration"/>
    <property type="evidence" value="ECO:0007669"/>
    <property type="project" value="InterPro"/>
</dbReference>
<keyword evidence="4" id="KW-1185">Reference proteome</keyword>
<comment type="caution">
    <text evidence="3">The sequence shown here is derived from an EMBL/GenBank/DDBJ whole genome shotgun (WGS) entry which is preliminary data.</text>
</comment>
<feature type="domain" description="Tyr recombinase" evidence="2">
    <location>
        <begin position="460"/>
        <end position="664"/>
    </location>
</feature>
<dbReference type="EMBL" id="CAJVCH010060682">
    <property type="protein sequence ID" value="CAG7719349.1"/>
    <property type="molecule type" value="Genomic_DNA"/>
</dbReference>
<sequence length="666" mass="73515">NRKGAAGRKGRGKNPQSSVPISSEAGSSAESNANSQSKEISSILQVCASIPTALQAQTDAIQALANILQHPCRDEIEHIVSDDENDQEDDTDLAENILSDLREDEGQEIHQQDGDLDFMMECLDETQGAQDYGNVLSEKVAESFGRIPSQSVTEQALERLRKDYKVPENCKLLSVPKVNTLMWAKLDKVPRATDVKLQNLQLSVTRGLVANSRIADLLYKNSAQIPRSVLKELMRFTMDSATSMGMAVRDINARRKAAIKSCIKDDVAGICDTKTVPGEWLFGDNVEQDVRVVKAVGKIMKPKKPRTCSAETSSIQPTKVDSERCSSVKSINVTTPAPAKKVSETNCSSFIWTSLIRKNIPTCVAELIIQSIAMSTRGQYESSLKKWFEYCSNNNLSGWNPKVVDVLTFLAKLFRDGCSYTSVNTARSALSLILPPVDGVTIGNNVLICKLMKAIGRIKPTKARYSGTWDVNLVCKLFNNWPDNSRLSIMELSLKLLALLALVTAQRVQTLHAIKVSDIVISSNVTISICKFLKCSKPGIPEKPIVLEVFADNEKLCVVSALKEYLKRTATYRKSEALFLKTVSPFQDVNKQTLSRWLCIVLEKAGVDPVFKAHSFRHASTSKAYRGGISVDAIYSRAGWSQTSKVFANFYNRPVAKDLYSNAVLI</sequence>
<protein>
    <recommendedName>
        <fullName evidence="2">Tyr recombinase domain-containing protein</fullName>
    </recommendedName>
</protein>
<evidence type="ECO:0000313" key="3">
    <source>
        <dbReference type="EMBL" id="CAG7719349.1"/>
    </source>
</evidence>
<dbReference type="GO" id="GO:0003677">
    <property type="term" value="F:DNA binding"/>
    <property type="evidence" value="ECO:0007669"/>
    <property type="project" value="InterPro"/>
</dbReference>
<evidence type="ECO:0000259" key="2">
    <source>
        <dbReference type="PROSITE" id="PS51898"/>
    </source>
</evidence>
<reference evidence="3" key="1">
    <citation type="submission" date="2021-06" db="EMBL/GenBank/DDBJ databases">
        <authorList>
            <person name="Hodson N. C."/>
            <person name="Mongue J. A."/>
            <person name="Jaron S. K."/>
        </authorList>
    </citation>
    <scope>NUCLEOTIDE SEQUENCE</scope>
</reference>
<gene>
    <name evidence="3" type="ORF">AFUS01_LOCUS8680</name>
</gene>
<proteinExistence type="predicted"/>
<dbReference type="Pfam" id="PF02899">
    <property type="entry name" value="Phage_int_SAM_1"/>
    <property type="match status" value="1"/>
</dbReference>
<feature type="compositionally biased region" description="Basic residues" evidence="1">
    <location>
        <begin position="1"/>
        <end position="12"/>
    </location>
</feature>
<feature type="region of interest" description="Disordered" evidence="1">
    <location>
        <begin position="1"/>
        <end position="34"/>
    </location>
</feature>
<organism evidence="3 4">
    <name type="scientific">Allacma fusca</name>
    <dbReference type="NCBI Taxonomy" id="39272"/>
    <lineage>
        <taxon>Eukaryota</taxon>
        <taxon>Metazoa</taxon>
        <taxon>Ecdysozoa</taxon>
        <taxon>Arthropoda</taxon>
        <taxon>Hexapoda</taxon>
        <taxon>Collembola</taxon>
        <taxon>Symphypleona</taxon>
        <taxon>Sminthuridae</taxon>
        <taxon>Allacma</taxon>
    </lineage>
</organism>
<evidence type="ECO:0000313" key="4">
    <source>
        <dbReference type="Proteomes" id="UP000708208"/>
    </source>
</evidence>
<dbReference type="PROSITE" id="PS51898">
    <property type="entry name" value="TYR_RECOMBINASE"/>
    <property type="match status" value="1"/>
</dbReference>
<dbReference type="PANTHER" id="PTHR35617">
    <property type="entry name" value="PHAGE_INTEGRASE DOMAIN-CONTAINING PROTEIN"/>
    <property type="match status" value="1"/>
</dbReference>
<name>A0A8J2K3P5_9HEXA</name>